<dbReference type="RefSeq" id="WP_194083464.1">
    <property type="nucleotide sequence ID" value="NZ_JADDXU010000017.1"/>
</dbReference>
<organism evidence="1 2">
    <name type="scientific">Streptomyces justiciae</name>
    <dbReference type="NCBI Taxonomy" id="2780140"/>
    <lineage>
        <taxon>Bacteria</taxon>
        <taxon>Bacillati</taxon>
        <taxon>Actinomycetota</taxon>
        <taxon>Actinomycetes</taxon>
        <taxon>Kitasatosporales</taxon>
        <taxon>Streptomycetaceae</taxon>
        <taxon>Streptomyces</taxon>
    </lineage>
</organism>
<dbReference type="InterPro" id="IPR009758">
    <property type="entry name" value="DUF1326"/>
</dbReference>
<dbReference type="InterPro" id="IPR014581">
    <property type="entry name" value="UCP033303"/>
</dbReference>
<evidence type="ECO:0000313" key="1">
    <source>
        <dbReference type="EMBL" id="MDT7840517.1"/>
    </source>
</evidence>
<evidence type="ECO:0000313" key="2">
    <source>
        <dbReference type="Proteomes" id="UP001257948"/>
    </source>
</evidence>
<keyword evidence="2" id="KW-1185">Reference proteome</keyword>
<comment type="caution">
    <text evidence="1">The sequence shown here is derived from an EMBL/GenBank/DDBJ whole genome shotgun (WGS) entry which is preliminary data.</text>
</comment>
<proteinExistence type="predicted"/>
<gene>
    <name evidence="1" type="ORF">RQC66_07220</name>
</gene>
<dbReference type="EMBL" id="JAVTLL010000004">
    <property type="protein sequence ID" value="MDT7840517.1"/>
    <property type="molecule type" value="Genomic_DNA"/>
</dbReference>
<protein>
    <submittedName>
        <fullName evidence="1">DUF1326 domain-containing protein</fullName>
    </submittedName>
</protein>
<reference evidence="2" key="1">
    <citation type="submission" date="2023-07" db="EMBL/GenBank/DDBJ databases">
        <title>Draft genome sequence of the endophytic actinobacterium Streptomyces justiciae WPN32, a potential antibiotic producer.</title>
        <authorList>
            <person name="Yasawong M."/>
            <person name="Pana W."/>
            <person name="Ganta P."/>
            <person name="Santapan N."/>
            <person name="Songngamsuk T."/>
            <person name="Phatcharaharikarn M."/>
            <person name="Kerdtoob S."/>
            <person name="Nantapong N."/>
        </authorList>
    </citation>
    <scope>NUCLEOTIDE SEQUENCE [LARGE SCALE GENOMIC DNA]</scope>
    <source>
        <strain evidence="2">WPN32</strain>
    </source>
</reference>
<dbReference type="Proteomes" id="UP001257948">
    <property type="component" value="Unassembled WGS sequence"/>
</dbReference>
<accession>A0ABU3LPQ6</accession>
<dbReference type="Pfam" id="PF07040">
    <property type="entry name" value="DUF1326"/>
    <property type="match status" value="1"/>
</dbReference>
<sequence>MTEQATPTAPRWHLAGDWFDVCKCAVPCPCTFAQPPTYGDCEGVMVWHIREGNYGDVRLDDLNVLMLASFTGDVWAGEHTDPYAAVFLDERADERQRAALGAVFGGEAGGWPAQFGAMFHPEMRGMDVVPLHVDVDDDLGTWRAEIPDRVTAAAEALTGPTTPDGSRVQVHNAPGAEVGPGQVATWGRATTDRANAFGFSWDRSGKSSKYFPFDWSGPD</sequence>
<dbReference type="PIRSF" id="PIRSF033303">
    <property type="entry name" value="UCP033303"/>
    <property type="match status" value="1"/>
</dbReference>
<name>A0ABU3LPQ6_9ACTN</name>